<organism evidence="5 6">
    <name type="scientific">Anaerococcus cruorum</name>
    <dbReference type="NCBI Taxonomy" id="3115617"/>
    <lineage>
        <taxon>Bacteria</taxon>
        <taxon>Bacillati</taxon>
        <taxon>Bacillota</taxon>
        <taxon>Tissierellia</taxon>
        <taxon>Tissierellales</taxon>
        <taxon>Peptoniphilaceae</taxon>
        <taxon>Anaerococcus</taxon>
    </lineage>
</organism>
<dbReference type="PROSITE" id="PS51257">
    <property type="entry name" value="PROKAR_LIPOPROTEIN"/>
    <property type="match status" value="1"/>
</dbReference>
<dbReference type="InterPro" id="IPR002491">
    <property type="entry name" value="ABC_transptr_periplasmic_BD"/>
</dbReference>
<dbReference type="EMBL" id="JBGMEH010000001">
    <property type="protein sequence ID" value="MFO3715438.1"/>
    <property type="molecule type" value="Genomic_DNA"/>
</dbReference>
<dbReference type="SUPFAM" id="SSF53807">
    <property type="entry name" value="Helical backbone' metal receptor"/>
    <property type="match status" value="1"/>
</dbReference>
<evidence type="ECO:0000256" key="1">
    <source>
        <dbReference type="ARBA" id="ARBA00008814"/>
    </source>
</evidence>
<evidence type="ECO:0000313" key="5">
    <source>
        <dbReference type="EMBL" id="MFO3715438.1"/>
    </source>
</evidence>
<keyword evidence="6" id="KW-1185">Reference proteome</keyword>
<accession>A0ABW9MUE6</accession>
<proteinExistence type="inferred from homology"/>
<feature type="region of interest" description="Disordered" evidence="2">
    <location>
        <begin position="21"/>
        <end position="77"/>
    </location>
</feature>
<evidence type="ECO:0000256" key="2">
    <source>
        <dbReference type="SAM" id="MobiDB-lite"/>
    </source>
</evidence>
<dbReference type="PANTHER" id="PTHR30535">
    <property type="entry name" value="VITAMIN B12-BINDING PROTEIN"/>
    <property type="match status" value="1"/>
</dbReference>
<dbReference type="Proteomes" id="UP001638015">
    <property type="component" value="Unassembled WGS sequence"/>
</dbReference>
<evidence type="ECO:0000313" key="6">
    <source>
        <dbReference type="Proteomes" id="UP001638015"/>
    </source>
</evidence>
<dbReference type="Pfam" id="PF01497">
    <property type="entry name" value="Peripla_BP_2"/>
    <property type="match status" value="1"/>
</dbReference>
<evidence type="ECO:0000256" key="3">
    <source>
        <dbReference type="SAM" id="SignalP"/>
    </source>
</evidence>
<comment type="caution">
    <text evidence="5">The sequence shown here is derived from an EMBL/GenBank/DDBJ whole genome shotgun (WGS) entry which is preliminary data.</text>
</comment>
<protein>
    <submittedName>
        <fullName evidence="5">ABC transporter substrate-binding protein</fullName>
    </submittedName>
</protein>
<dbReference type="RefSeq" id="WP_410032293.1">
    <property type="nucleotide sequence ID" value="NZ_JBGMEH010000001.1"/>
</dbReference>
<reference evidence="5 6" key="1">
    <citation type="journal article" date="2025" name="Anaerobe">
        <title>Description of Anaerococcus kampingiae sp. nov., Anaerococcus groningensis sp. nov., Anaerococcus martiniensis sp. nov., and Anaerococcus cruorum sp. nov., isolated from human clinical specimens.</title>
        <authorList>
            <person name="Boiten K.E."/>
            <person name="Meijer J."/>
            <person name="van Wezel E.M."/>
            <person name="Veloo A.C.M."/>
        </authorList>
    </citation>
    <scope>NUCLEOTIDE SEQUENCE [LARGE SCALE GENOMIC DNA]</scope>
    <source>
        <strain evidence="5 6">ENR1039</strain>
    </source>
</reference>
<feature type="compositionally biased region" description="Basic and acidic residues" evidence="2">
    <location>
        <begin position="35"/>
        <end position="50"/>
    </location>
</feature>
<dbReference type="PROSITE" id="PS50983">
    <property type="entry name" value="FE_B12_PBP"/>
    <property type="match status" value="1"/>
</dbReference>
<evidence type="ECO:0000259" key="4">
    <source>
        <dbReference type="PROSITE" id="PS50983"/>
    </source>
</evidence>
<name>A0ABW9MUE6_9FIRM</name>
<keyword evidence="3" id="KW-0732">Signal</keyword>
<comment type="similarity">
    <text evidence="1">Belongs to the bacterial solute-binding protein 8 family.</text>
</comment>
<feature type="domain" description="Fe/B12 periplasmic-binding" evidence="4">
    <location>
        <begin position="93"/>
        <end position="391"/>
    </location>
</feature>
<dbReference type="PANTHER" id="PTHR30535:SF34">
    <property type="entry name" value="MOLYBDATE-BINDING PROTEIN MOLA"/>
    <property type="match status" value="1"/>
</dbReference>
<feature type="signal peptide" evidence="3">
    <location>
        <begin position="1"/>
        <end position="24"/>
    </location>
</feature>
<dbReference type="Gene3D" id="3.40.50.1980">
    <property type="entry name" value="Nitrogenase molybdenum iron protein domain"/>
    <property type="match status" value="2"/>
</dbReference>
<feature type="chain" id="PRO_5046245786" evidence="3">
    <location>
        <begin position="25"/>
        <end position="420"/>
    </location>
</feature>
<dbReference type="InterPro" id="IPR050902">
    <property type="entry name" value="ABC_Transporter_SBP"/>
</dbReference>
<gene>
    <name evidence="5" type="ORF">ACCQ40_01385</name>
</gene>
<sequence>MKYFKTLLLSLALILSGCSNNQEAKPEENTVTEETTVKEEGKETENKNETDKEEDTEKEGAEKVESTSQKDGYPKTVTDLAGNEITLEKPLDKVIIQGSSSGGPFMPMMYIDKDNFLSKIAAMDDSVKIDRNDFYTRLEKEMPEIEEVPRIANFMDNDFSYESILNTDADGIIAPIGFKTQIEAIQEKIDIPVFYVDYHSQEFDKHIASTKLIADVTGLDKNLDELIDFYTSKVSPIIEKKFEESEKPKVYVEHGYEGEKEYGNSYGSNKMWGKIVEDVGGHNIGSDALGADEAIPLSSEFVLAENPEKIILTGSQWVEKPHSMKMGYDTTADWVQEKVDQYKTRPGWSDLDAMKNHEVYVISQQLVRDMSDFYAYEYLAKTFHPDVYGDLDPDKDLKEFYEKFMPIDLEGTWSYKYEEK</sequence>